<reference evidence="1" key="1">
    <citation type="submission" date="2021-06" db="EMBL/GenBank/DDBJ databases">
        <authorList>
            <person name="Kallberg Y."/>
            <person name="Tangrot J."/>
            <person name="Rosling A."/>
        </authorList>
    </citation>
    <scope>NUCLEOTIDE SEQUENCE</scope>
    <source>
        <strain evidence="1">28 12/20/2015</strain>
    </source>
</reference>
<proteinExistence type="predicted"/>
<keyword evidence="2" id="KW-1185">Reference proteome</keyword>
<evidence type="ECO:0000313" key="2">
    <source>
        <dbReference type="Proteomes" id="UP000789366"/>
    </source>
</evidence>
<protein>
    <submittedName>
        <fullName evidence="1">1780_t:CDS:1</fullName>
    </submittedName>
</protein>
<evidence type="ECO:0000313" key="1">
    <source>
        <dbReference type="EMBL" id="CAG8489793.1"/>
    </source>
</evidence>
<dbReference type="Proteomes" id="UP000789366">
    <property type="component" value="Unassembled WGS sequence"/>
</dbReference>
<name>A0ACA9KRU0_9GLOM</name>
<comment type="caution">
    <text evidence="1">The sequence shown here is derived from an EMBL/GenBank/DDBJ whole genome shotgun (WGS) entry which is preliminary data.</text>
</comment>
<gene>
    <name evidence="1" type="ORF">SPELUC_LOCUS2508</name>
</gene>
<dbReference type="EMBL" id="CAJVPW010001683">
    <property type="protein sequence ID" value="CAG8489793.1"/>
    <property type="molecule type" value="Genomic_DNA"/>
</dbReference>
<accession>A0ACA9KRU0</accession>
<organism evidence="1 2">
    <name type="scientific">Cetraspora pellucida</name>
    <dbReference type="NCBI Taxonomy" id="1433469"/>
    <lineage>
        <taxon>Eukaryota</taxon>
        <taxon>Fungi</taxon>
        <taxon>Fungi incertae sedis</taxon>
        <taxon>Mucoromycota</taxon>
        <taxon>Glomeromycotina</taxon>
        <taxon>Glomeromycetes</taxon>
        <taxon>Diversisporales</taxon>
        <taxon>Gigasporaceae</taxon>
        <taxon>Cetraspora</taxon>
    </lineage>
</organism>
<sequence>MAQTQKNNKSKSVPTLEKPSIQQESIYNILKDIAKAFRDAMAEVAQDDIIGTSMVKNPFIG</sequence>